<dbReference type="CDD" id="cd00112">
    <property type="entry name" value="LDLa"/>
    <property type="match status" value="1"/>
</dbReference>
<dbReference type="InterPro" id="IPR000082">
    <property type="entry name" value="SEA_dom"/>
</dbReference>
<dbReference type="InterPro" id="IPR036364">
    <property type="entry name" value="SEA_dom_sf"/>
</dbReference>
<dbReference type="InterPro" id="IPR002172">
    <property type="entry name" value="LDrepeatLR_classA_rpt"/>
</dbReference>
<dbReference type="PROSITE" id="PS01209">
    <property type="entry name" value="LDLRA_1"/>
    <property type="match status" value="1"/>
</dbReference>
<evidence type="ECO:0000256" key="1">
    <source>
        <dbReference type="ARBA" id="ARBA00023157"/>
    </source>
</evidence>
<dbReference type="Proteomes" id="UP000030759">
    <property type="component" value="Unassembled WGS sequence"/>
</dbReference>
<dbReference type="PROSITE" id="PS50024">
    <property type="entry name" value="SEA"/>
    <property type="match status" value="1"/>
</dbReference>
<dbReference type="Gene3D" id="3.30.70.960">
    <property type="entry name" value="SEA domain"/>
    <property type="match status" value="1"/>
</dbReference>
<keyword evidence="3 5" id="KW-0812">Transmembrane</keyword>
<gene>
    <name evidence="5" type="ORF">H671_5g15008</name>
</gene>
<dbReference type="AlphaFoldDB" id="A0A061I563"/>
<proteinExistence type="predicted"/>
<dbReference type="Pfam" id="PF00057">
    <property type="entry name" value="Ldl_recept_a"/>
    <property type="match status" value="1"/>
</dbReference>
<evidence type="ECO:0000313" key="5">
    <source>
        <dbReference type="EMBL" id="ERE72408.1"/>
    </source>
</evidence>
<protein>
    <submittedName>
        <fullName evidence="5">Transmembrane protease serine 9-like protein</fullName>
        <ecNumber evidence="5">3.4.21.-</ecNumber>
    </submittedName>
</protein>
<feature type="transmembrane region" description="Helical" evidence="3">
    <location>
        <begin position="30"/>
        <end position="52"/>
    </location>
</feature>
<feature type="domain" description="SEA" evidence="4">
    <location>
        <begin position="55"/>
        <end position="173"/>
    </location>
</feature>
<keyword evidence="1 2" id="KW-1015">Disulfide bond</keyword>
<name>A0A061I563_CRIGR</name>
<dbReference type="Gene3D" id="2.40.10.10">
    <property type="entry name" value="Trypsin-like serine proteases"/>
    <property type="match status" value="1"/>
</dbReference>
<dbReference type="PROSITE" id="PS50068">
    <property type="entry name" value="LDLRA_2"/>
    <property type="match status" value="1"/>
</dbReference>
<dbReference type="InterPro" id="IPR043504">
    <property type="entry name" value="Peptidase_S1_PA_chymotrypsin"/>
</dbReference>
<dbReference type="InterPro" id="IPR036055">
    <property type="entry name" value="LDL_receptor-like_sf"/>
</dbReference>
<reference evidence="6" key="1">
    <citation type="journal article" date="2013" name="Nat. Biotechnol.">
        <title>Chinese hamster genome sequenced from sorted chromosomes.</title>
        <authorList>
            <person name="Brinkrolf K."/>
            <person name="Rupp O."/>
            <person name="Laux H."/>
            <person name="Kollin F."/>
            <person name="Ernst W."/>
            <person name="Linke B."/>
            <person name="Kofler R."/>
            <person name="Romand S."/>
            <person name="Hesse F."/>
            <person name="Budach W.E."/>
            <person name="Galosy S."/>
            <person name="Muller D."/>
            <person name="Noll T."/>
            <person name="Wienberg J."/>
            <person name="Jostock T."/>
            <person name="Leonard M."/>
            <person name="Grillari J."/>
            <person name="Tauch A."/>
            <person name="Goesmann A."/>
            <person name="Helk B."/>
            <person name="Mott J.E."/>
            <person name="Puhler A."/>
            <person name="Borth N."/>
        </authorList>
    </citation>
    <scope>NUCLEOTIDE SEQUENCE [LARGE SCALE GENOMIC DNA]</scope>
    <source>
        <strain evidence="6">17A/GY</strain>
    </source>
</reference>
<keyword evidence="5" id="KW-0645">Protease</keyword>
<dbReference type="Gene3D" id="4.10.400.10">
    <property type="entry name" value="Low-density Lipoprotein Receptor"/>
    <property type="match status" value="1"/>
</dbReference>
<dbReference type="SUPFAM" id="SSF57424">
    <property type="entry name" value="LDL receptor-like module"/>
    <property type="match status" value="1"/>
</dbReference>
<evidence type="ECO:0000259" key="4">
    <source>
        <dbReference type="PROSITE" id="PS50024"/>
    </source>
</evidence>
<keyword evidence="5" id="KW-0378">Hydrolase</keyword>
<evidence type="ECO:0000313" key="6">
    <source>
        <dbReference type="Proteomes" id="UP000030759"/>
    </source>
</evidence>
<dbReference type="EC" id="3.4.21.-" evidence="5"/>
<organism evidence="5 6">
    <name type="scientific">Cricetulus griseus</name>
    <name type="common">Chinese hamster</name>
    <name type="synonym">Cricetulus barabensis griseus</name>
    <dbReference type="NCBI Taxonomy" id="10029"/>
    <lineage>
        <taxon>Eukaryota</taxon>
        <taxon>Metazoa</taxon>
        <taxon>Chordata</taxon>
        <taxon>Craniata</taxon>
        <taxon>Vertebrata</taxon>
        <taxon>Euteleostomi</taxon>
        <taxon>Mammalia</taxon>
        <taxon>Eutheria</taxon>
        <taxon>Euarchontoglires</taxon>
        <taxon>Glires</taxon>
        <taxon>Rodentia</taxon>
        <taxon>Myomorpha</taxon>
        <taxon>Muroidea</taxon>
        <taxon>Cricetidae</taxon>
        <taxon>Cricetinae</taxon>
        <taxon>Cricetulus</taxon>
    </lineage>
</organism>
<dbReference type="Pfam" id="PF01390">
    <property type="entry name" value="SEA"/>
    <property type="match status" value="1"/>
</dbReference>
<keyword evidence="3" id="KW-1133">Transmembrane helix</keyword>
<evidence type="ECO:0000256" key="3">
    <source>
        <dbReference type="SAM" id="Phobius"/>
    </source>
</evidence>
<dbReference type="EMBL" id="KE680457">
    <property type="protein sequence ID" value="ERE72408.1"/>
    <property type="molecule type" value="Genomic_DNA"/>
</dbReference>
<feature type="disulfide bond" evidence="2">
    <location>
        <begin position="210"/>
        <end position="225"/>
    </location>
</feature>
<dbReference type="GO" id="GO:0006508">
    <property type="term" value="P:proteolysis"/>
    <property type="evidence" value="ECO:0007669"/>
    <property type="project" value="UniProtKB-KW"/>
</dbReference>
<dbReference type="SMART" id="SM00192">
    <property type="entry name" value="LDLa"/>
    <property type="match status" value="1"/>
</dbReference>
<evidence type="ECO:0000256" key="2">
    <source>
        <dbReference type="PROSITE-ProRule" id="PRU00124"/>
    </source>
</evidence>
<dbReference type="SUPFAM" id="SSF82671">
    <property type="entry name" value="SEA domain"/>
    <property type="match status" value="1"/>
</dbReference>
<sequence length="252" mass="27396">MERTAPDLQLVPEMTKDVHVPASDSGCCRIALMAVVAISTVVFTLGILLALLSAQGVHVEHTAQLRGIHFSSSLQRETSDYYRLLTPALQALFVSSFHKTELESSCAGCTVLRYRDGNSSVFVHFRLHFLLRALQPLNLDQEEDILQKGIQARLQGHGLSLAAYGTIVSVELTGRCDSPVIEKDLKSGRCPGNAFSCDNSQCVSKENPECDNRVDCSDGSDEAQCDCGWQPAWKSAGRIVGGVEAAPGEFPW</sequence>
<dbReference type="InterPro" id="IPR023415">
    <property type="entry name" value="LDLR_class-A_CS"/>
</dbReference>
<accession>A0A061I563</accession>
<keyword evidence="3" id="KW-0472">Membrane</keyword>
<feature type="non-terminal residue" evidence="5">
    <location>
        <position position="252"/>
    </location>
</feature>
<dbReference type="GO" id="GO:0008233">
    <property type="term" value="F:peptidase activity"/>
    <property type="evidence" value="ECO:0007669"/>
    <property type="project" value="UniProtKB-KW"/>
</dbReference>
<feature type="disulfide bond" evidence="2">
    <location>
        <begin position="190"/>
        <end position="202"/>
    </location>
</feature>
<comment type="caution">
    <text evidence="2">Lacks conserved residue(s) required for the propagation of feature annotation.</text>
</comment>